<dbReference type="GO" id="GO:0046872">
    <property type="term" value="F:metal ion binding"/>
    <property type="evidence" value="ECO:0007669"/>
    <property type="project" value="UniProtKB-KW"/>
</dbReference>
<keyword evidence="10" id="KW-1185">Reference proteome</keyword>
<dbReference type="KEGG" id="emc:129335409"/>
<keyword evidence="4" id="KW-0479">Metal-binding</keyword>
<dbReference type="InterPro" id="IPR016186">
    <property type="entry name" value="C-type_lectin-like/link_sf"/>
</dbReference>
<keyword evidence="8" id="KW-0732">Signal</keyword>
<dbReference type="InterPro" id="IPR016187">
    <property type="entry name" value="CTDL_fold"/>
</dbReference>
<dbReference type="AlphaFoldDB" id="A0AA97JTH9"/>
<dbReference type="PROSITE" id="PS50041">
    <property type="entry name" value="C_TYPE_LECTIN_2"/>
    <property type="match status" value="1"/>
</dbReference>
<reference evidence="11" key="1">
    <citation type="submission" date="2025-08" db="UniProtKB">
        <authorList>
            <consortium name="RefSeq"/>
        </authorList>
    </citation>
    <scope>IDENTIFICATION</scope>
    <source>
        <tissue evidence="11">Blood</tissue>
    </source>
</reference>
<evidence type="ECO:0000313" key="10">
    <source>
        <dbReference type="Proteomes" id="UP001190640"/>
    </source>
</evidence>
<organism evidence="10 11">
    <name type="scientific">Eublepharis macularius</name>
    <name type="common">Leopard gecko</name>
    <name type="synonym">Cyrtodactylus macularius</name>
    <dbReference type="NCBI Taxonomy" id="481883"/>
    <lineage>
        <taxon>Eukaryota</taxon>
        <taxon>Metazoa</taxon>
        <taxon>Chordata</taxon>
        <taxon>Craniata</taxon>
        <taxon>Vertebrata</taxon>
        <taxon>Euteleostomi</taxon>
        <taxon>Lepidosauria</taxon>
        <taxon>Squamata</taxon>
        <taxon>Bifurcata</taxon>
        <taxon>Gekkota</taxon>
        <taxon>Eublepharidae</taxon>
        <taxon>Eublepharinae</taxon>
        <taxon>Eublepharis</taxon>
    </lineage>
</organism>
<evidence type="ECO:0000256" key="6">
    <source>
        <dbReference type="ARBA" id="ARBA00022837"/>
    </source>
</evidence>
<evidence type="ECO:0000256" key="2">
    <source>
        <dbReference type="ARBA" id="ARBA00006250"/>
    </source>
</evidence>
<dbReference type="Pfam" id="PF00059">
    <property type="entry name" value="Lectin_C"/>
    <property type="match status" value="1"/>
</dbReference>
<feature type="signal peptide" evidence="8">
    <location>
        <begin position="1"/>
        <end position="26"/>
    </location>
</feature>
<dbReference type="InterPro" id="IPR018378">
    <property type="entry name" value="C-type_lectin_CS"/>
</dbReference>
<feature type="chain" id="PRO_5041679769" evidence="8">
    <location>
        <begin position="27"/>
        <end position="157"/>
    </location>
</feature>
<protein>
    <submittedName>
        <fullName evidence="11">Dromaiocalcin-1-like</fullName>
    </submittedName>
</protein>
<evidence type="ECO:0000259" key="9">
    <source>
        <dbReference type="PROSITE" id="PS50041"/>
    </source>
</evidence>
<keyword evidence="5" id="KW-0430">Lectin</keyword>
<dbReference type="PRINTS" id="PR01504">
    <property type="entry name" value="PNCREATITSAP"/>
</dbReference>
<dbReference type="InterPro" id="IPR001304">
    <property type="entry name" value="C-type_lectin-like"/>
</dbReference>
<dbReference type="GeneID" id="129335409"/>
<evidence type="ECO:0000313" key="11">
    <source>
        <dbReference type="RefSeq" id="XP_054843832.1"/>
    </source>
</evidence>
<evidence type="ECO:0000256" key="7">
    <source>
        <dbReference type="ARBA" id="ARBA00023157"/>
    </source>
</evidence>
<evidence type="ECO:0000256" key="8">
    <source>
        <dbReference type="SAM" id="SignalP"/>
    </source>
</evidence>
<accession>A0AA97JTH9</accession>
<feature type="domain" description="C-type lectin" evidence="9">
    <location>
        <begin position="36"/>
        <end position="156"/>
    </location>
</feature>
<dbReference type="Proteomes" id="UP001190640">
    <property type="component" value="Chromosome 9"/>
</dbReference>
<dbReference type="SUPFAM" id="SSF56436">
    <property type="entry name" value="C-type lectin-like"/>
    <property type="match status" value="1"/>
</dbReference>
<dbReference type="PANTHER" id="PTHR22803">
    <property type="entry name" value="MANNOSE, PHOSPHOLIPASE, LECTIN RECEPTOR RELATED"/>
    <property type="match status" value="1"/>
</dbReference>
<evidence type="ECO:0000256" key="1">
    <source>
        <dbReference type="ARBA" id="ARBA00004613"/>
    </source>
</evidence>
<gene>
    <name evidence="11" type="primary">LOC129335409</name>
</gene>
<dbReference type="InterPro" id="IPR050111">
    <property type="entry name" value="C-type_lectin/snaclec_domain"/>
</dbReference>
<keyword evidence="7" id="KW-1015">Disulfide bond</keyword>
<dbReference type="RefSeq" id="XP_054843832.1">
    <property type="nucleotide sequence ID" value="XM_054987857.1"/>
</dbReference>
<evidence type="ECO:0000256" key="5">
    <source>
        <dbReference type="ARBA" id="ARBA00022734"/>
    </source>
</evidence>
<evidence type="ECO:0000256" key="3">
    <source>
        <dbReference type="ARBA" id="ARBA00022525"/>
    </source>
</evidence>
<keyword evidence="6" id="KW-0106">Calcium</keyword>
<dbReference type="FunFam" id="3.10.100.10:FF:000015">
    <property type="entry name" value="C-type lectin Cal"/>
    <property type="match status" value="1"/>
</dbReference>
<dbReference type="GO" id="GO:0005576">
    <property type="term" value="C:extracellular region"/>
    <property type="evidence" value="ECO:0007669"/>
    <property type="project" value="UniProtKB-SubCell"/>
</dbReference>
<dbReference type="Gene3D" id="3.10.100.10">
    <property type="entry name" value="Mannose-Binding Protein A, subunit A"/>
    <property type="match status" value="1"/>
</dbReference>
<dbReference type="GO" id="GO:0030246">
    <property type="term" value="F:carbohydrate binding"/>
    <property type="evidence" value="ECO:0007669"/>
    <property type="project" value="UniProtKB-KW"/>
</dbReference>
<evidence type="ECO:0000256" key="4">
    <source>
        <dbReference type="ARBA" id="ARBA00022723"/>
    </source>
</evidence>
<sequence length="157" mass="17917">MALAACFSLGLLACLLIGPFTRGAHAADCPRDWLSYNHHCYGYFPRELNWRQAQAHCQRHKANLASILDEDEHSAIADFLHQVQWDDEDVWFGLSLPARGQNWAWADGSPVRYTAWERSKPSRASRGDNCAQLDEDSGFMLWDNDSCDDRNPFLCKL</sequence>
<proteinExistence type="inferred from homology"/>
<comment type="subcellular location">
    <subcellularLocation>
        <location evidence="1">Secreted</location>
    </subcellularLocation>
</comment>
<comment type="similarity">
    <text evidence="2">Belongs to the true venom lectin family.</text>
</comment>
<dbReference type="PROSITE" id="PS00615">
    <property type="entry name" value="C_TYPE_LECTIN_1"/>
    <property type="match status" value="1"/>
</dbReference>
<keyword evidence="3" id="KW-0964">Secreted</keyword>
<dbReference type="SMART" id="SM00034">
    <property type="entry name" value="CLECT"/>
    <property type="match status" value="1"/>
</dbReference>
<name>A0AA97JTH9_EUBMA</name>